<comment type="similarity">
    <text evidence="2 15">Belongs to the D-isomer specific 2-hydroxyacid dehydrogenase family.</text>
</comment>
<sequence length="450" mass="49193">FIVLPLLVIMVHPFPLSVFSLSCSGIRPQIMNGPLHPRPLVALLDGRDCTVEMPILKDLATVAFCDAQSTQEIHEKVLNEAVGAMMYHTITLTREDLEKFKALRIIIRIGSGYDNIDIKAAGELGIAVCNIPSAAVEETADSTMCHILNLYRRNTWLYQALREGTRVQSVEQIREVASGAARIRGETLGLIGFGRSGQAVAVRAKVFGFNVIFYDPYLQDGLERSLGVQRVYTLQDLLYQSDCVSLHCNLNEHNHHLINDFTIKQMRQGAFLVNTARGGLVDEKALAQALKEGRIRGAALDVHESEPFSFAQGPLKDAPNLICTPHTAWYSEQASLEMREAAATEIRRAITGRIPDSLRNCVNKEFFVSTAPWAVMDQQGVHPELNGAAYRFPPGVVGVAPGGIPGTMEGMVPGGVPVTHTLPSGTHPSQAPSPNQPAKHGDTREHLAEQ</sequence>
<reference evidence="20 21" key="1">
    <citation type="submission" date="2019-04" db="EMBL/GenBank/DDBJ databases">
        <authorList>
            <consortium name="Wellcome Sanger Institute Data Sharing"/>
        </authorList>
    </citation>
    <scope>NUCLEOTIDE SEQUENCE [LARGE SCALE GENOMIC DNA]</scope>
</reference>
<feature type="compositionally biased region" description="Polar residues" evidence="16">
    <location>
        <begin position="421"/>
        <end position="433"/>
    </location>
</feature>
<dbReference type="InterPro" id="IPR043322">
    <property type="entry name" value="CtBP"/>
</dbReference>
<dbReference type="GO" id="GO:0030154">
    <property type="term" value="P:cell differentiation"/>
    <property type="evidence" value="ECO:0007669"/>
    <property type="project" value="UniProtKB-KW"/>
</dbReference>
<evidence type="ECO:0000256" key="13">
    <source>
        <dbReference type="ARBA" id="ARBA00034103"/>
    </source>
</evidence>
<evidence type="ECO:0000256" key="7">
    <source>
        <dbReference type="ARBA" id="ARBA00023002"/>
    </source>
</evidence>
<keyword evidence="10" id="KW-0520">NAD</keyword>
<dbReference type="GO" id="GO:0051287">
    <property type="term" value="F:NAD binding"/>
    <property type="evidence" value="ECO:0007669"/>
    <property type="project" value="InterPro"/>
</dbReference>
<feature type="compositionally biased region" description="Basic and acidic residues" evidence="16">
    <location>
        <begin position="439"/>
        <end position="450"/>
    </location>
</feature>
<dbReference type="OrthoDB" id="9991913at2759"/>
<feature type="region of interest" description="Disordered" evidence="16">
    <location>
        <begin position="414"/>
        <end position="450"/>
    </location>
</feature>
<name>A0A8D0CHE0_SCLFO</name>
<comment type="subcellular location">
    <subcellularLocation>
        <location evidence="1">Nucleus</location>
    </subcellularLocation>
    <subcellularLocation>
        <location evidence="13">Synapse</location>
    </subcellularLocation>
</comment>
<dbReference type="GeneTree" id="ENSGT00940000154430"/>
<dbReference type="InterPro" id="IPR051638">
    <property type="entry name" value="CTBP_dehydrogenase"/>
</dbReference>
<feature type="chain" id="PRO_5034687473" description="C-terminal-binding protein 2" evidence="17">
    <location>
        <begin position="21"/>
        <end position="450"/>
    </location>
</feature>
<keyword evidence="11" id="KW-0804">Transcription</keyword>
<keyword evidence="9" id="KW-0770">Synapse</keyword>
<proteinExistence type="inferred from homology"/>
<dbReference type="SUPFAM" id="SSF51735">
    <property type="entry name" value="NAD(P)-binding Rossmann-fold domains"/>
    <property type="match status" value="1"/>
</dbReference>
<dbReference type="PANTHER" id="PTHR46029:SF3">
    <property type="entry name" value="C-TERMINAL-BINDING PROTEIN 2"/>
    <property type="match status" value="1"/>
</dbReference>
<dbReference type="GO" id="GO:0045202">
    <property type="term" value="C:synapse"/>
    <property type="evidence" value="ECO:0007669"/>
    <property type="project" value="UniProtKB-SubCell"/>
</dbReference>
<keyword evidence="5" id="KW-0597">Phosphoprotein</keyword>
<dbReference type="Gene3D" id="3.40.50.720">
    <property type="entry name" value="NAD(P)-binding Rossmann-like Domain"/>
    <property type="match status" value="2"/>
</dbReference>
<keyword evidence="21" id="KW-1185">Reference proteome</keyword>
<organism evidence="20 21">
    <name type="scientific">Scleropages formosus</name>
    <name type="common">Asian bonytongue</name>
    <name type="synonym">Osteoglossum formosum</name>
    <dbReference type="NCBI Taxonomy" id="113540"/>
    <lineage>
        <taxon>Eukaryota</taxon>
        <taxon>Metazoa</taxon>
        <taxon>Chordata</taxon>
        <taxon>Craniata</taxon>
        <taxon>Vertebrata</taxon>
        <taxon>Euteleostomi</taxon>
        <taxon>Actinopterygii</taxon>
        <taxon>Neopterygii</taxon>
        <taxon>Teleostei</taxon>
        <taxon>Osteoglossocephala</taxon>
        <taxon>Osteoglossomorpha</taxon>
        <taxon>Osteoglossiformes</taxon>
        <taxon>Osteoglossidae</taxon>
        <taxon>Scleropages</taxon>
    </lineage>
</organism>
<evidence type="ECO:0000256" key="16">
    <source>
        <dbReference type="SAM" id="MobiDB-lite"/>
    </source>
</evidence>
<evidence type="ECO:0000256" key="14">
    <source>
        <dbReference type="ARBA" id="ARBA00073925"/>
    </source>
</evidence>
<dbReference type="GO" id="GO:0140297">
    <property type="term" value="F:DNA-binding transcription factor binding"/>
    <property type="evidence" value="ECO:0007669"/>
    <property type="project" value="TreeGrafter"/>
</dbReference>
<evidence type="ECO:0000256" key="17">
    <source>
        <dbReference type="SAM" id="SignalP"/>
    </source>
</evidence>
<gene>
    <name evidence="20" type="primary">CTBP2</name>
</gene>
<accession>A0A8D0CHE0</accession>
<dbReference type="Pfam" id="PF00389">
    <property type="entry name" value="2-Hacid_dh"/>
    <property type="match status" value="1"/>
</dbReference>
<dbReference type="PROSITE" id="PS00671">
    <property type="entry name" value="D_2_HYDROXYACID_DH_3"/>
    <property type="match status" value="1"/>
</dbReference>
<keyword evidence="6" id="KW-0221">Differentiation</keyword>
<dbReference type="Ensembl" id="ENSSFOT00015071423.1">
    <property type="protein sequence ID" value="ENSSFOP00015066682.1"/>
    <property type="gene ID" value="ENSSFOG00015031457.1"/>
</dbReference>
<keyword evidence="12" id="KW-0539">Nucleus</keyword>
<dbReference type="CDD" id="cd05299">
    <property type="entry name" value="CtBP_dh"/>
    <property type="match status" value="1"/>
</dbReference>
<dbReference type="GO" id="GO:0003713">
    <property type="term" value="F:transcription coactivator activity"/>
    <property type="evidence" value="ECO:0007669"/>
    <property type="project" value="TreeGrafter"/>
</dbReference>
<evidence type="ECO:0000256" key="9">
    <source>
        <dbReference type="ARBA" id="ARBA00023018"/>
    </source>
</evidence>
<evidence type="ECO:0000256" key="3">
    <source>
        <dbReference type="ARBA" id="ARBA00022481"/>
    </source>
</evidence>
<evidence type="ECO:0000259" key="18">
    <source>
        <dbReference type="Pfam" id="PF00389"/>
    </source>
</evidence>
<dbReference type="GO" id="GO:0006357">
    <property type="term" value="P:regulation of transcription by RNA polymerase II"/>
    <property type="evidence" value="ECO:0007669"/>
    <property type="project" value="TreeGrafter"/>
</dbReference>
<evidence type="ECO:0000256" key="8">
    <source>
        <dbReference type="ARBA" id="ARBA00023015"/>
    </source>
</evidence>
<evidence type="ECO:0000313" key="20">
    <source>
        <dbReference type="Ensembl" id="ENSSFOP00015066682.1"/>
    </source>
</evidence>
<evidence type="ECO:0000256" key="12">
    <source>
        <dbReference type="ARBA" id="ARBA00023242"/>
    </source>
</evidence>
<dbReference type="GO" id="GO:0005634">
    <property type="term" value="C:nucleus"/>
    <property type="evidence" value="ECO:0007669"/>
    <property type="project" value="UniProtKB-SubCell"/>
</dbReference>
<dbReference type="Proteomes" id="UP000694397">
    <property type="component" value="Chromosome 24"/>
</dbReference>
<dbReference type="FunFam" id="3.40.50.720:FF:001383">
    <property type="entry name" value="C-terminal-binding protein 2"/>
    <property type="match status" value="1"/>
</dbReference>
<evidence type="ECO:0000256" key="6">
    <source>
        <dbReference type="ARBA" id="ARBA00022782"/>
    </source>
</evidence>
<reference evidence="20" key="2">
    <citation type="submission" date="2025-08" db="UniProtKB">
        <authorList>
            <consortium name="Ensembl"/>
        </authorList>
    </citation>
    <scope>IDENTIFICATION</scope>
</reference>
<feature type="domain" description="D-isomer specific 2-hydroxyacid dehydrogenase NAD-binding" evidence="19">
    <location>
        <begin position="146"/>
        <end position="328"/>
    </location>
</feature>
<feature type="signal peptide" evidence="17">
    <location>
        <begin position="1"/>
        <end position="20"/>
    </location>
</feature>
<dbReference type="InterPro" id="IPR006140">
    <property type="entry name" value="D-isomer_DH_NAD-bd"/>
</dbReference>
<evidence type="ECO:0000256" key="5">
    <source>
        <dbReference type="ARBA" id="ARBA00022553"/>
    </source>
</evidence>
<dbReference type="InterPro" id="IPR006139">
    <property type="entry name" value="D-isomer_2_OHA_DH_cat_dom"/>
</dbReference>
<dbReference type="InterPro" id="IPR029753">
    <property type="entry name" value="D-isomer_DH_CS"/>
</dbReference>
<evidence type="ECO:0000256" key="11">
    <source>
        <dbReference type="ARBA" id="ARBA00023163"/>
    </source>
</evidence>
<evidence type="ECO:0000256" key="1">
    <source>
        <dbReference type="ARBA" id="ARBA00004123"/>
    </source>
</evidence>
<dbReference type="GO" id="GO:0003714">
    <property type="term" value="F:transcription corepressor activity"/>
    <property type="evidence" value="ECO:0007669"/>
    <property type="project" value="InterPro"/>
</dbReference>
<dbReference type="GO" id="GO:0001221">
    <property type="term" value="F:transcription coregulator binding"/>
    <property type="evidence" value="ECO:0007669"/>
    <property type="project" value="TreeGrafter"/>
</dbReference>
<evidence type="ECO:0000256" key="4">
    <source>
        <dbReference type="ARBA" id="ARBA00022491"/>
    </source>
</evidence>
<evidence type="ECO:0000313" key="21">
    <source>
        <dbReference type="Proteomes" id="UP000694397"/>
    </source>
</evidence>
<evidence type="ECO:0000256" key="2">
    <source>
        <dbReference type="ARBA" id="ARBA00005854"/>
    </source>
</evidence>
<reference evidence="20" key="3">
    <citation type="submission" date="2025-09" db="UniProtKB">
        <authorList>
            <consortium name="Ensembl"/>
        </authorList>
    </citation>
    <scope>IDENTIFICATION</scope>
</reference>
<evidence type="ECO:0000259" key="19">
    <source>
        <dbReference type="Pfam" id="PF02826"/>
    </source>
</evidence>
<dbReference type="Pfam" id="PF02826">
    <property type="entry name" value="2-Hacid_dh_C"/>
    <property type="match status" value="1"/>
</dbReference>
<keyword evidence="3" id="KW-0488">Methylation</keyword>
<evidence type="ECO:0000256" key="15">
    <source>
        <dbReference type="RuleBase" id="RU003719"/>
    </source>
</evidence>
<feature type="domain" description="D-isomer specific 2-hydroxyacid dehydrogenase catalytic" evidence="18">
    <location>
        <begin position="49"/>
        <end position="363"/>
    </location>
</feature>
<dbReference type="InterPro" id="IPR036291">
    <property type="entry name" value="NAD(P)-bd_dom_sf"/>
</dbReference>
<dbReference type="AlphaFoldDB" id="A0A8D0CHE0"/>
<protein>
    <recommendedName>
        <fullName evidence="14">C-terminal-binding protein 2</fullName>
    </recommendedName>
</protein>
<dbReference type="PANTHER" id="PTHR46029">
    <property type="entry name" value="C-TERMINAL-BINDING PROTEIN"/>
    <property type="match status" value="1"/>
</dbReference>
<evidence type="ECO:0000256" key="10">
    <source>
        <dbReference type="ARBA" id="ARBA00023027"/>
    </source>
</evidence>
<dbReference type="SUPFAM" id="SSF52283">
    <property type="entry name" value="Formate/glycerate dehydrogenase catalytic domain-like"/>
    <property type="match status" value="1"/>
</dbReference>
<keyword evidence="17" id="KW-0732">Signal</keyword>
<dbReference type="GO" id="GO:0016616">
    <property type="term" value="F:oxidoreductase activity, acting on the CH-OH group of donors, NAD or NADP as acceptor"/>
    <property type="evidence" value="ECO:0007669"/>
    <property type="project" value="InterPro"/>
</dbReference>
<keyword evidence="8" id="KW-0805">Transcription regulation</keyword>
<keyword evidence="7 15" id="KW-0560">Oxidoreductase</keyword>
<keyword evidence="4" id="KW-0678">Repressor</keyword>